<comment type="similarity">
    <text evidence="3">Belongs to the trehalose phosphatase family.</text>
</comment>
<dbReference type="GO" id="GO:0004805">
    <property type="term" value="F:trehalose-phosphatase activity"/>
    <property type="evidence" value="ECO:0007669"/>
    <property type="project" value="UniProtKB-EC"/>
</dbReference>
<dbReference type="Pfam" id="PF02358">
    <property type="entry name" value="Trehalose_PPase"/>
    <property type="match status" value="1"/>
</dbReference>
<dbReference type="EC" id="3.1.3.12" evidence="3"/>
<sequence>MSTVSTSTGDLPSGLPVPETEAGRRGLSHIRADPSRAVVALDYDGTLAPIVTDPGQAQAHPRAAPALRHLSGRLGGLAIITGRPAADVPRLGPFEDIPSLVVLGAYGNQRWQHGQLTLPADDPGIAQVRAELPTILAGAPSGTHLEDKGQAIAVHTRGCADPAAALAALRPVLTDLAERTGLLIEPGRMVLELRPGGMDKGAALRGLVAELGATSVLYAGDDLGDIAAFDAVDTLREQGMPGLCVCSGSAEVTALASRADLVVDGPAGVVALLSALAAALSS</sequence>
<dbReference type="EMBL" id="JAVLVT010000003">
    <property type="protein sequence ID" value="MDS1270222.1"/>
    <property type="molecule type" value="Genomic_DNA"/>
</dbReference>
<dbReference type="SUPFAM" id="SSF56784">
    <property type="entry name" value="HAD-like"/>
    <property type="match status" value="1"/>
</dbReference>
<evidence type="ECO:0000256" key="4">
    <source>
        <dbReference type="SAM" id="MobiDB-lite"/>
    </source>
</evidence>
<comment type="pathway">
    <text evidence="3">Glycan biosynthesis; trehalose biosynthesis.</text>
</comment>
<accession>A0ABU2H4I9</accession>
<evidence type="ECO:0000313" key="5">
    <source>
        <dbReference type="EMBL" id="MDS1270222.1"/>
    </source>
</evidence>
<dbReference type="PANTHER" id="PTHR43768:SF3">
    <property type="entry name" value="TREHALOSE 6-PHOSPHATE PHOSPHATASE"/>
    <property type="match status" value="1"/>
</dbReference>
<dbReference type="InterPro" id="IPR044651">
    <property type="entry name" value="OTSB-like"/>
</dbReference>
<comment type="catalytic activity">
    <reaction evidence="3">
        <text>alpha,alpha-trehalose 6-phosphate + H2O = alpha,alpha-trehalose + phosphate</text>
        <dbReference type="Rhea" id="RHEA:23420"/>
        <dbReference type="ChEBI" id="CHEBI:15377"/>
        <dbReference type="ChEBI" id="CHEBI:16551"/>
        <dbReference type="ChEBI" id="CHEBI:43474"/>
        <dbReference type="ChEBI" id="CHEBI:58429"/>
        <dbReference type="EC" id="3.1.3.12"/>
    </reaction>
</comment>
<gene>
    <name evidence="5" type="primary">otsB</name>
    <name evidence="5" type="ORF">RIF23_07935</name>
</gene>
<feature type="compositionally biased region" description="Polar residues" evidence="4">
    <location>
        <begin position="1"/>
        <end position="10"/>
    </location>
</feature>
<dbReference type="Proteomes" id="UP001250214">
    <property type="component" value="Unassembled WGS sequence"/>
</dbReference>
<dbReference type="Gene3D" id="3.40.50.1000">
    <property type="entry name" value="HAD superfamily/HAD-like"/>
    <property type="match status" value="1"/>
</dbReference>
<feature type="region of interest" description="Disordered" evidence="4">
    <location>
        <begin position="1"/>
        <end position="27"/>
    </location>
</feature>
<dbReference type="InterPro" id="IPR023214">
    <property type="entry name" value="HAD_sf"/>
</dbReference>
<dbReference type="NCBIfam" id="TIGR00685">
    <property type="entry name" value="T6PP"/>
    <property type="match status" value="1"/>
</dbReference>
<keyword evidence="6" id="KW-1185">Reference proteome</keyword>
<evidence type="ECO:0000256" key="1">
    <source>
        <dbReference type="ARBA" id="ARBA00022801"/>
    </source>
</evidence>
<name>A0ABU2H4I9_9ACTN</name>
<comment type="cofactor">
    <cofactor evidence="3">
        <name>Mg(2+)</name>
        <dbReference type="ChEBI" id="CHEBI:18420"/>
    </cofactor>
</comment>
<comment type="function">
    <text evidence="2 3">Removes the phosphate from trehalose 6-phosphate to produce free trehalose.</text>
</comment>
<dbReference type="InterPro" id="IPR036412">
    <property type="entry name" value="HAD-like_sf"/>
</dbReference>
<organism evidence="5 6">
    <name type="scientific">Lipingzhangella rawalii</name>
    <dbReference type="NCBI Taxonomy" id="2055835"/>
    <lineage>
        <taxon>Bacteria</taxon>
        <taxon>Bacillati</taxon>
        <taxon>Actinomycetota</taxon>
        <taxon>Actinomycetes</taxon>
        <taxon>Streptosporangiales</taxon>
        <taxon>Nocardiopsidaceae</taxon>
        <taxon>Lipingzhangella</taxon>
    </lineage>
</organism>
<dbReference type="PANTHER" id="PTHR43768">
    <property type="entry name" value="TREHALOSE 6-PHOSPHATE PHOSPHATASE"/>
    <property type="match status" value="1"/>
</dbReference>
<evidence type="ECO:0000256" key="3">
    <source>
        <dbReference type="RuleBase" id="RU361117"/>
    </source>
</evidence>
<dbReference type="RefSeq" id="WP_310911753.1">
    <property type="nucleotide sequence ID" value="NZ_JAVLVT010000003.1"/>
</dbReference>
<evidence type="ECO:0000256" key="2">
    <source>
        <dbReference type="ARBA" id="ARBA00024179"/>
    </source>
</evidence>
<comment type="caution">
    <text evidence="5">The sequence shown here is derived from an EMBL/GenBank/DDBJ whole genome shotgun (WGS) entry which is preliminary data.</text>
</comment>
<reference evidence="6" key="1">
    <citation type="submission" date="2023-07" db="EMBL/GenBank/DDBJ databases">
        <title>Novel species in the genus Lipingzhangella isolated from Sambhar Salt Lake.</title>
        <authorList>
            <person name="Jiya N."/>
            <person name="Kajale S."/>
            <person name="Sharma A."/>
        </authorList>
    </citation>
    <scope>NUCLEOTIDE SEQUENCE [LARGE SCALE GENOMIC DNA]</scope>
    <source>
        <strain evidence="6">LS1_29</strain>
    </source>
</reference>
<protein>
    <recommendedName>
        <fullName evidence="3">Trehalose 6-phosphate phosphatase</fullName>
        <ecNumber evidence="3">3.1.3.12</ecNumber>
    </recommendedName>
</protein>
<dbReference type="InterPro" id="IPR003337">
    <property type="entry name" value="Trehalose_PPase"/>
</dbReference>
<proteinExistence type="inferred from homology"/>
<keyword evidence="1 3" id="KW-0378">Hydrolase</keyword>
<evidence type="ECO:0000313" key="6">
    <source>
        <dbReference type="Proteomes" id="UP001250214"/>
    </source>
</evidence>
<dbReference type="Gene3D" id="3.30.70.1020">
    <property type="entry name" value="Trehalose-6-phosphate phosphatase related protein, domain 2"/>
    <property type="match status" value="1"/>
</dbReference>
<keyword evidence="3" id="KW-0460">Magnesium</keyword>
<keyword evidence="3" id="KW-0479">Metal-binding</keyword>